<keyword evidence="2" id="KW-1185">Reference proteome</keyword>
<dbReference type="RefSeq" id="WP_161939282.1">
    <property type="nucleotide sequence ID" value="NZ_FOXX01000017.1"/>
</dbReference>
<protein>
    <submittedName>
        <fullName evidence="1">Uncharacterized protein</fullName>
    </submittedName>
</protein>
<dbReference type="EMBL" id="FOXX01000017">
    <property type="protein sequence ID" value="SFQ86046.1"/>
    <property type="molecule type" value="Genomic_DNA"/>
</dbReference>
<reference evidence="1 2" key="1">
    <citation type="submission" date="2016-10" db="EMBL/GenBank/DDBJ databases">
        <authorList>
            <person name="Varghese N."/>
            <person name="Submissions S."/>
        </authorList>
    </citation>
    <scope>NUCLEOTIDE SEQUENCE [LARGE SCALE GENOMIC DNA]</scope>
    <source>
        <strain evidence="1 2">DSM 13796</strain>
    </source>
</reference>
<name>A0A1I6BYN3_9BACI</name>
<evidence type="ECO:0000313" key="1">
    <source>
        <dbReference type="EMBL" id="SFQ86046.1"/>
    </source>
</evidence>
<comment type="caution">
    <text evidence="1">The sequence shown here is derived from an EMBL/GenBank/DDBJ whole genome shotgun (WGS) entry which is preliminary data.</text>
</comment>
<dbReference type="Proteomes" id="UP000182762">
    <property type="component" value="Unassembled WGS sequence"/>
</dbReference>
<gene>
    <name evidence="1" type="ORF">SAMN02745910_04553</name>
</gene>
<sequence length="54" mass="6530">MADWTMLTEQEREQLSNMIEEMTSSEKESDVKQTSEKIHRFINLLEEKQQSKKR</sequence>
<organism evidence="1 2">
    <name type="scientific">Priestia endophytica DSM 13796</name>
    <dbReference type="NCBI Taxonomy" id="1121089"/>
    <lineage>
        <taxon>Bacteria</taxon>
        <taxon>Bacillati</taxon>
        <taxon>Bacillota</taxon>
        <taxon>Bacilli</taxon>
        <taxon>Bacillales</taxon>
        <taxon>Bacillaceae</taxon>
        <taxon>Priestia</taxon>
    </lineage>
</organism>
<proteinExistence type="predicted"/>
<evidence type="ECO:0000313" key="2">
    <source>
        <dbReference type="Proteomes" id="UP000182762"/>
    </source>
</evidence>
<dbReference type="GeneID" id="93713910"/>
<accession>A0A1I6BYN3</accession>